<evidence type="ECO:0000313" key="5">
    <source>
        <dbReference type="Proteomes" id="UP000441609"/>
    </source>
</evidence>
<organism evidence="2 4">
    <name type="scientific">Parabacteroides distasonis</name>
    <dbReference type="NCBI Taxonomy" id="823"/>
    <lineage>
        <taxon>Bacteria</taxon>
        <taxon>Pseudomonadati</taxon>
        <taxon>Bacteroidota</taxon>
        <taxon>Bacteroidia</taxon>
        <taxon>Bacteroidales</taxon>
        <taxon>Tannerellaceae</taxon>
        <taxon>Parabacteroides</taxon>
    </lineage>
</organism>
<dbReference type="AlphaFoldDB" id="A0A3E4MVR0"/>
<feature type="transmembrane region" description="Helical" evidence="1">
    <location>
        <begin position="23"/>
        <end position="43"/>
    </location>
</feature>
<gene>
    <name evidence="2" type="ORF">GKD66_14275</name>
    <name evidence="3" type="ORF">GKD70_01965</name>
</gene>
<evidence type="ECO:0000256" key="1">
    <source>
        <dbReference type="SAM" id="Phobius"/>
    </source>
</evidence>
<name>A0A3E4MVR0_PARDI</name>
<keyword evidence="1" id="KW-0812">Transmembrane</keyword>
<comment type="caution">
    <text evidence="2">The sequence shown here is derived from an EMBL/GenBank/DDBJ whole genome shotgun (WGS) entry which is preliminary data.</text>
</comment>
<accession>A0A3E4MVR0</accession>
<evidence type="ECO:0000313" key="2">
    <source>
        <dbReference type="EMBL" id="MRZ51370.1"/>
    </source>
</evidence>
<feature type="transmembrane region" description="Helical" evidence="1">
    <location>
        <begin position="55"/>
        <end position="73"/>
    </location>
</feature>
<dbReference type="EMBL" id="WKMO01000002">
    <property type="protein sequence ID" value="MSB72070.1"/>
    <property type="molecule type" value="Genomic_DNA"/>
</dbReference>
<keyword evidence="1" id="KW-1133">Transmembrane helix</keyword>
<proteinExistence type="predicted"/>
<dbReference type="Proteomes" id="UP000441358">
    <property type="component" value="Unassembled WGS sequence"/>
</dbReference>
<reference evidence="4 5" key="1">
    <citation type="journal article" date="2019" name="Nat. Med.">
        <title>A library of human gut bacterial isolates paired with longitudinal multiomics data enables mechanistic microbiome research.</title>
        <authorList>
            <person name="Poyet M."/>
            <person name="Groussin M."/>
            <person name="Gibbons S.M."/>
            <person name="Avila-Pacheco J."/>
            <person name="Jiang X."/>
            <person name="Kearney S.M."/>
            <person name="Perrotta A.R."/>
            <person name="Berdy B."/>
            <person name="Zhao S."/>
            <person name="Lieberman T.D."/>
            <person name="Swanson P.K."/>
            <person name="Smith M."/>
            <person name="Roesemann S."/>
            <person name="Alexander J.E."/>
            <person name="Rich S.A."/>
            <person name="Livny J."/>
            <person name="Vlamakis H."/>
            <person name="Clish C."/>
            <person name="Bullock K."/>
            <person name="Deik A."/>
            <person name="Scott J."/>
            <person name="Pierce K.A."/>
            <person name="Xavier R.J."/>
            <person name="Alm E.J."/>
        </authorList>
    </citation>
    <scope>NUCLEOTIDE SEQUENCE [LARGE SCALE GENOMIC DNA]</scope>
    <source>
        <strain evidence="3 5">BIOML-A20</strain>
        <strain evidence="2 4">BIOML-A32</strain>
    </source>
</reference>
<feature type="transmembrane region" description="Helical" evidence="1">
    <location>
        <begin position="93"/>
        <end position="114"/>
    </location>
</feature>
<dbReference type="EMBL" id="WKMC01000010">
    <property type="protein sequence ID" value="MRZ51370.1"/>
    <property type="molecule type" value="Genomic_DNA"/>
</dbReference>
<evidence type="ECO:0000313" key="4">
    <source>
        <dbReference type="Proteomes" id="UP000441358"/>
    </source>
</evidence>
<dbReference type="Proteomes" id="UP000441609">
    <property type="component" value="Unassembled WGS sequence"/>
</dbReference>
<protein>
    <submittedName>
        <fullName evidence="2">Uncharacterized protein</fullName>
    </submittedName>
</protein>
<evidence type="ECO:0000313" key="3">
    <source>
        <dbReference type="EMBL" id="MSB72070.1"/>
    </source>
</evidence>
<feature type="transmembrane region" description="Helical" evidence="1">
    <location>
        <begin position="121"/>
        <end position="143"/>
    </location>
</feature>
<sequence length="144" mass="16237">MNYRDLFATDVISSFMKPVDEPIVVLGPVLQIFRGILLALVLLPLRKVFFEEKNGLMKLGVIILGLSLLSTIGPTMGSFEGYIYTKIPYMYQMLGYPEAILYVLLFIGILHVSIKYAHRRIITLLSILIMALICFLGIMSFVMA</sequence>
<dbReference type="OrthoDB" id="306518at2"/>
<keyword evidence="1" id="KW-0472">Membrane</keyword>